<accession>A0A2P2NC18</accession>
<name>A0A2P2NC18_RHIMU</name>
<reference evidence="1" key="1">
    <citation type="submission" date="2018-02" db="EMBL/GenBank/DDBJ databases">
        <title>Rhizophora mucronata_Transcriptome.</title>
        <authorList>
            <person name="Meera S.P."/>
            <person name="Sreeshan A."/>
            <person name="Augustine A."/>
        </authorList>
    </citation>
    <scope>NUCLEOTIDE SEQUENCE</scope>
    <source>
        <tissue evidence="1">Leaf</tissue>
    </source>
</reference>
<evidence type="ECO:0000313" key="1">
    <source>
        <dbReference type="EMBL" id="MBX39994.1"/>
    </source>
</evidence>
<protein>
    <submittedName>
        <fullName evidence="1">Uncharacterized protein</fullName>
    </submittedName>
</protein>
<sequence>MININSQVKQIITACSHINPLHEQKCKFVCCICAHAHCYSFLSQK</sequence>
<organism evidence="1">
    <name type="scientific">Rhizophora mucronata</name>
    <name type="common">Asiatic mangrove</name>
    <dbReference type="NCBI Taxonomy" id="61149"/>
    <lineage>
        <taxon>Eukaryota</taxon>
        <taxon>Viridiplantae</taxon>
        <taxon>Streptophyta</taxon>
        <taxon>Embryophyta</taxon>
        <taxon>Tracheophyta</taxon>
        <taxon>Spermatophyta</taxon>
        <taxon>Magnoliopsida</taxon>
        <taxon>eudicotyledons</taxon>
        <taxon>Gunneridae</taxon>
        <taxon>Pentapetalae</taxon>
        <taxon>rosids</taxon>
        <taxon>fabids</taxon>
        <taxon>Malpighiales</taxon>
        <taxon>Rhizophoraceae</taxon>
        <taxon>Rhizophora</taxon>
    </lineage>
</organism>
<dbReference type="AlphaFoldDB" id="A0A2P2NC18"/>
<dbReference type="EMBL" id="GGEC01059510">
    <property type="protein sequence ID" value="MBX39994.1"/>
    <property type="molecule type" value="Transcribed_RNA"/>
</dbReference>
<proteinExistence type="predicted"/>